<comment type="caution">
    <text evidence="7">The sequence shown here is derived from an EMBL/GenBank/DDBJ whole genome shotgun (WGS) entry which is preliminary data.</text>
</comment>
<dbReference type="GO" id="GO:0061630">
    <property type="term" value="F:ubiquitin protein ligase activity"/>
    <property type="evidence" value="ECO:0007669"/>
    <property type="project" value="TreeGrafter"/>
</dbReference>
<evidence type="ECO:0000313" key="7">
    <source>
        <dbReference type="EMBL" id="CAG9334630.1"/>
    </source>
</evidence>
<name>A0AAU9KBI5_9CILI</name>
<gene>
    <name evidence="7" type="ORF">BSTOLATCC_MIC61241</name>
</gene>
<dbReference type="PROSITE" id="PS50089">
    <property type="entry name" value="ZF_RING_2"/>
    <property type="match status" value="1"/>
</dbReference>
<feature type="transmembrane region" description="Helical" evidence="5">
    <location>
        <begin position="218"/>
        <end position="241"/>
    </location>
</feature>
<dbReference type="InterPro" id="IPR013083">
    <property type="entry name" value="Znf_RING/FYVE/PHD"/>
</dbReference>
<dbReference type="EMBL" id="CAJZBQ010000058">
    <property type="protein sequence ID" value="CAG9334630.1"/>
    <property type="molecule type" value="Genomic_DNA"/>
</dbReference>
<keyword evidence="1" id="KW-0479">Metal-binding</keyword>
<keyword evidence="5" id="KW-0812">Transmembrane</keyword>
<dbReference type="PANTHER" id="PTHR46858:SF5">
    <property type="entry name" value="E3 UBIQUITIN-PROTEIN LIGASE APD1-RELATED"/>
    <property type="match status" value="1"/>
</dbReference>
<dbReference type="InterPro" id="IPR001841">
    <property type="entry name" value="Znf_RING"/>
</dbReference>
<sequence>MNGQLPHIESIDNNAVHGPYRDIIRSELKNWLHQAMMIGIALILLVIKTGSSEPLEISLIPLFLYDFYEIGLISKSLKKANSTIPQKFYIREIIAQQGNILFKTLLIFSIEFSNFNIALAGIPLYVSNAISLFFRTDSKIESLNLSYSLKFCSRWIFSIAFLLFSLKLNDIIGWNWHFVFWPIYAADLILIVITLGMIFLNVTIFYKTITGKASCLDLICPFWLLLTALGSGASLFLNFYLLADVLEYDDISELAPGLGLGIFYIMSFVIYTFLFFEYLVKWFDMFFNSRYIEVPVNHTSFEQLQRQLGFTNRIAILFKDPPKFLKRISSTFYKPTSEAESKSYKRTTSQIINADKEEGFELKFNSVIVDNSEAEASINNAEKLCIICCVNKANAVIMQCGHAGICFSCGSELVKNESKCMICRNLIEQVLEIKESENNESVVSVVNVAPSPPEEVKED</sequence>
<dbReference type="Gene3D" id="3.30.40.10">
    <property type="entry name" value="Zinc/RING finger domain, C3HC4 (zinc finger)"/>
    <property type="match status" value="1"/>
</dbReference>
<evidence type="ECO:0000259" key="6">
    <source>
        <dbReference type="PROSITE" id="PS50089"/>
    </source>
</evidence>
<keyword evidence="8" id="KW-1185">Reference proteome</keyword>
<evidence type="ECO:0000313" key="8">
    <source>
        <dbReference type="Proteomes" id="UP001162131"/>
    </source>
</evidence>
<evidence type="ECO:0000256" key="4">
    <source>
        <dbReference type="PROSITE-ProRule" id="PRU00175"/>
    </source>
</evidence>
<keyword evidence="5" id="KW-1133">Transmembrane helix</keyword>
<organism evidence="7 8">
    <name type="scientific">Blepharisma stoltei</name>
    <dbReference type="NCBI Taxonomy" id="1481888"/>
    <lineage>
        <taxon>Eukaryota</taxon>
        <taxon>Sar</taxon>
        <taxon>Alveolata</taxon>
        <taxon>Ciliophora</taxon>
        <taxon>Postciliodesmatophora</taxon>
        <taxon>Heterotrichea</taxon>
        <taxon>Heterotrichida</taxon>
        <taxon>Blepharismidae</taxon>
        <taxon>Blepharisma</taxon>
    </lineage>
</organism>
<feature type="domain" description="RING-type" evidence="6">
    <location>
        <begin position="385"/>
        <end position="424"/>
    </location>
</feature>
<accession>A0AAU9KBI5</accession>
<dbReference type="GO" id="GO:0016567">
    <property type="term" value="P:protein ubiquitination"/>
    <property type="evidence" value="ECO:0007669"/>
    <property type="project" value="TreeGrafter"/>
</dbReference>
<dbReference type="PANTHER" id="PTHR46858">
    <property type="entry name" value="OS05G0521000 PROTEIN"/>
    <property type="match status" value="1"/>
</dbReference>
<keyword evidence="2 4" id="KW-0863">Zinc-finger</keyword>
<dbReference type="SUPFAM" id="SSF57850">
    <property type="entry name" value="RING/U-box"/>
    <property type="match status" value="1"/>
</dbReference>
<evidence type="ECO:0000256" key="1">
    <source>
        <dbReference type="ARBA" id="ARBA00022723"/>
    </source>
</evidence>
<evidence type="ECO:0000256" key="2">
    <source>
        <dbReference type="ARBA" id="ARBA00022771"/>
    </source>
</evidence>
<proteinExistence type="predicted"/>
<dbReference type="Proteomes" id="UP001162131">
    <property type="component" value="Unassembled WGS sequence"/>
</dbReference>
<dbReference type="Pfam" id="PF13920">
    <property type="entry name" value="zf-C3HC4_3"/>
    <property type="match status" value="1"/>
</dbReference>
<dbReference type="GO" id="GO:0008270">
    <property type="term" value="F:zinc ion binding"/>
    <property type="evidence" value="ECO:0007669"/>
    <property type="project" value="UniProtKB-KW"/>
</dbReference>
<feature type="transmembrane region" description="Helical" evidence="5">
    <location>
        <begin position="183"/>
        <end position="206"/>
    </location>
</feature>
<reference evidence="7" key="1">
    <citation type="submission" date="2021-09" db="EMBL/GenBank/DDBJ databases">
        <authorList>
            <consortium name="AG Swart"/>
            <person name="Singh M."/>
            <person name="Singh A."/>
            <person name="Seah K."/>
            <person name="Emmerich C."/>
        </authorList>
    </citation>
    <scope>NUCLEOTIDE SEQUENCE</scope>
    <source>
        <strain evidence="7">ATCC30299</strain>
    </source>
</reference>
<keyword evidence="3" id="KW-0862">Zinc</keyword>
<feature type="transmembrane region" description="Helical" evidence="5">
    <location>
        <begin position="155"/>
        <end position="177"/>
    </location>
</feature>
<feature type="transmembrane region" description="Helical" evidence="5">
    <location>
        <begin position="261"/>
        <end position="280"/>
    </location>
</feature>
<evidence type="ECO:0000256" key="3">
    <source>
        <dbReference type="ARBA" id="ARBA00022833"/>
    </source>
</evidence>
<feature type="transmembrane region" description="Helical" evidence="5">
    <location>
        <begin position="115"/>
        <end position="134"/>
    </location>
</feature>
<protein>
    <recommendedName>
        <fullName evidence="6">RING-type domain-containing protein</fullName>
    </recommendedName>
</protein>
<evidence type="ECO:0000256" key="5">
    <source>
        <dbReference type="SAM" id="Phobius"/>
    </source>
</evidence>
<dbReference type="AlphaFoldDB" id="A0AAU9KBI5"/>
<keyword evidence="5" id="KW-0472">Membrane</keyword>